<dbReference type="InterPro" id="IPR000608">
    <property type="entry name" value="UBC"/>
</dbReference>
<accession>A0A139AUU9</accession>
<dbReference type="PROSITE" id="PS00183">
    <property type="entry name" value="UBC_1"/>
    <property type="match status" value="1"/>
</dbReference>
<dbReference type="EMBL" id="KQ965735">
    <property type="protein sequence ID" value="KXS20353.1"/>
    <property type="molecule type" value="Genomic_DNA"/>
</dbReference>
<keyword evidence="1" id="KW-0808">Transferase</keyword>
<proteinExistence type="inferred from homology"/>
<name>A0A139AUU9_GONPJ</name>
<dbReference type="Gene3D" id="3.10.110.10">
    <property type="entry name" value="Ubiquitin Conjugating Enzyme"/>
    <property type="match status" value="1"/>
</dbReference>
<feature type="compositionally biased region" description="Basic and acidic residues" evidence="5">
    <location>
        <begin position="149"/>
        <end position="166"/>
    </location>
</feature>
<dbReference type="Pfam" id="PF00179">
    <property type="entry name" value="UQ_con"/>
    <property type="match status" value="1"/>
</dbReference>
<comment type="similarity">
    <text evidence="4">Belongs to the ubiquitin-conjugating enzyme family.</text>
</comment>
<keyword evidence="8" id="KW-1185">Reference proteome</keyword>
<feature type="compositionally biased region" description="Basic residues" evidence="5">
    <location>
        <begin position="368"/>
        <end position="379"/>
    </location>
</feature>
<keyword evidence="2 4" id="KW-0833">Ubl conjugation pathway</keyword>
<evidence type="ECO:0000259" key="6">
    <source>
        <dbReference type="PROSITE" id="PS50127"/>
    </source>
</evidence>
<reference evidence="7 8" key="1">
    <citation type="journal article" date="2015" name="Genome Biol. Evol.">
        <title>Phylogenomic analyses indicate that early fungi evolved digesting cell walls of algal ancestors of land plants.</title>
        <authorList>
            <person name="Chang Y."/>
            <person name="Wang S."/>
            <person name="Sekimoto S."/>
            <person name="Aerts A.L."/>
            <person name="Choi C."/>
            <person name="Clum A."/>
            <person name="LaButti K.M."/>
            <person name="Lindquist E.A."/>
            <person name="Yee Ngan C."/>
            <person name="Ohm R.A."/>
            <person name="Salamov A.A."/>
            <person name="Grigoriev I.V."/>
            <person name="Spatafora J.W."/>
            <person name="Berbee M.L."/>
        </authorList>
    </citation>
    <scope>NUCLEOTIDE SEQUENCE [LARGE SCALE GENOMIC DNA]</scope>
    <source>
        <strain evidence="7 8">JEL478</strain>
    </source>
</reference>
<dbReference type="SUPFAM" id="SSF54495">
    <property type="entry name" value="UBC-like"/>
    <property type="match status" value="1"/>
</dbReference>
<dbReference type="PROSITE" id="PS50127">
    <property type="entry name" value="UBC_2"/>
    <property type="match status" value="1"/>
</dbReference>
<evidence type="ECO:0000256" key="1">
    <source>
        <dbReference type="ARBA" id="ARBA00022679"/>
    </source>
</evidence>
<dbReference type="CDD" id="cd23805">
    <property type="entry name" value="UBCc_UBE2T"/>
    <property type="match status" value="1"/>
</dbReference>
<feature type="region of interest" description="Disordered" evidence="5">
    <location>
        <begin position="274"/>
        <end position="379"/>
    </location>
</feature>
<dbReference type="GO" id="GO:0005524">
    <property type="term" value="F:ATP binding"/>
    <property type="evidence" value="ECO:0007669"/>
    <property type="project" value="UniProtKB-UniRule"/>
</dbReference>
<gene>
    <name evidence="7" type="ORF">M427DRAFT_131207</name>
</gene>
<dbReference type="OrthoDB" id="9973183at2759"/>
<dbReference type="InterPro" id="IPR016135">
    <property type="entry name" value="UBQ-conjugating_enzyme/RWD"/>
</dbReference>
<dbReference type="GO" id="GO:0016740">
    <property type="term" value="F:transferase activity"/>
    <property type="evidence" value="ECO:0007669"/>
    <property type="project" value="UniProtKB-KW"/>
</dbReference>
<evidence type="ECO:0000313" key="7">
    <source>
        <dbReference type="EMBL" id="KXS20353.1"/>
    </source>
</evidence>
<keyword evidence="4" id="KW-0067">ATP-binding</keyword>
<evidence type="ECO:0000256" key="5">
    <source>
        <dbReference type="SAM" id="MobiDB-lite"/>
    </source>
</evidence>
<sequence>MASGGRIRDIRIQKELAILAKDPPTGVTCWQDDSLAGLLHSQIVGPIDTPYAGGIFRLELRLPERYPIDSPKVRFLTPIYHPNVDDGGRICLNILKSEWSPSLNIPVVLRSIAQLMIYPNPDDPLVPEIADEFRRNPVVFHHKAKDHTRKNATELPSHEEEGDSSKALDSSVTKSPTPQGPSITVESDVDPGVPEIVTATIRRTTPSPPNILPSADSPIHGTSMKGTDDSCSNEENVGANANDLPSLHKRTVQEDQPISSSGASEGQTLLVTREKTGTMSKNALNHGAPCNDTTLPAEAESTTTKRKVALSGGSTQHARQSSNKENVHSLETATDPFSAFELAGTSKADEAGKDKRPAPEPPTTIQQPKKKFGLSRKFK</sequence>
<feature type="domain" description="UBC core" evidence="6">
    <location>
        <begin position="7"/>
        <end position="153"/>
    </location>
</feature>
<feature type="region of interest" description="Disordered" evidence="5">
    <location>
        <begin position="140"/>
        <end position="242"/>
    </location>
</feature>
<dbReference type="STRING" id="1344416.A0A139AUU9"/>
<keyword evidence="4" id="KW-0547">Nucleotide-binding</keyword>
<feature type="active site" description="Glycyl thioester intermediate" evidence="3">
    <location>
        <position position="91"/>
    </location>
</feature>
<dbReference type="InterPro" id="IPR023313">
    <property type="entry name" value="UBQ-conjugating_AS"/>
</dbReference>
<evidence type="ECO:0000256" key="4">
    <source>
        <dbReference type="RuleBase" id="RU362109"/>
    </source>
</evidence>
<feature type="compositionally biased region" description="Basic and acidic residues" evidence="5">
    <location>
        <begin position="347"/>
        <end position="358"/>
    </location>
</feature>
<feature type="compositionally biased region" description="Polar residues" evidence="5">
    <location>
        <begin position="312"/>
        <end position="332"/>
    </location>
</feature>
<evidence type="ECO:0000313" key="8">
    <source>
        <dbReference type="Proteomes" id="UP000070544"/>
    </source>
</evidence>
<evidence type="ECO:0000256" key="2">
    <source>
        <dbReference type="ARBA" id="ARBA00022786"/>
    </source>
</evidence>
<protein>
    <recommendedName>
        <fullName evidence="6">UBC core domain-containing protein</fullName>
    </recommendedName>
</protein>
<dbReference type="Proteomes" id="UP000070544">
    <property type="component" value="Unassembled WGS sequence"/>
</dbReference>
<dbReference type="AlphaFoldDB" id="A0A139AUU9"/>
<dbReference type="PANTHER" id="PTHR24068">
    <property type="entry name" value="UBIQUITIN-CONJUGATING ENZYME E2"/>
    <property type="match status" value="1"/>
</dbReference>
<organism evidence="7 8">
    <name type="scientific">Gonapodya prolifera (strain JEL478)</name>
    <name type="common">Monoblepharis prolifera</name>
    <dbReference type="NCBI Taxonomy" id="1344416"/>
    <lineage>
        <taxon>Eukaryota</taxon>
        <taxon>Fungi</taxon>
        <taxon>Fungi incertae sedis</taxon>
        <taxon>Chytridiomycota</taxon>
        <taxon>Chytridiomycota incertae sedis</taxon>
        <taxon>Monoblepharidomycetes</taxon>
        <taxon>Monoblepharidales</taxon>
        <taxon>Gonapodyaceae</taxon>
        <taxon>Gonapodya</taxon>
    </lineage>
</organism>
<feature type="compositionally biased region" description="Polar residues" evidence="5">
    <location>
        <begin position="167"/>
        <end position="185"/>
    </location>
</feature>
<dbReference type="SMART" id="SM00212">
    <property type="entry name" value="UBCc"/>
    <property type="match status" value="1"/>
</dbReference>
<evidence type="ECO:0000256" key="3">
    <source>
        <dbReference type="PROSITE-ProRule" id="PRU10133"/>
    </source>
</evidence>